<protein>
    <submittedName>
        <fullName evidence="2">Uncharacterized protein</fullName>
    </submittedName>
</protein>
<dbReference type="AlphaFoldDB" id="A0A9W7SRG5"/>
<evidence type="ECO:0000313" key="2">
    <source>
        <dbReference type="EMBL" id="KAH9827202.1"/>
    </source>
</evidence>
<organism evidence="2 3">
    <name type="scientific">Teratosphaeria destructans</name>
    <dbReference type="NCBI Taxonomy" id="418781"/>
    <lineage>
        <taxon>Eukaryota</taxon>
        <taxon>Fungi</taxon>
        <taxon>Dikarya</taxon>
        <taxon>Ascomycota</taxon>
        <taxon>Pezizomycotina</taxon>
        <taxon>Dothideomycetes</taxon>
        <taxon>Dothideomycetidae</taxon>
        <taxon>Mycosphaerellales</taxon>
        <taxon>Teratosphaeriaceae</taxon>
        <taxon>Teratosphaeria</taxon>
    </lineage>
</organism>
<dbReference type="EMBL" id="RIBY02001901">
    <property type="protein sequence ID" value="KAH9827202.1"/>
    <property type="molecule type" value="Genomic_DNA"/>
</dbReference>
<name>A0A9W7SRG5_9PEZI</name>
<keyword evidence="3" id="KW-1185">Reference proteome</keyword>
<reference evidence="2 3" key="2">
    <citation type="journal article" date="2021" name="Curr. Genet.">
        <title>Genetic response to nitrogen starvation in the aggressive Eucalyptus foliar pathogen Teratosphaeria destructans.</title>
        <authorList>
            <person name="Havenga M."/>
            <person name="Wingfield B.D."/>
            <person name="Wingfield M.J."/>
            <person name="Dreyer L.L."/>
            <person name="Roets F."/>
            <person name="Aylward J."/>
        </authorList>
    </citation>
    <scope>NUCLEOTIDE SEQUENCE [LARGE SCALE GENOMIC DNA]</scope>
    <source>
        <strain evidence="2">CMW44962</strain>
    </source>
</reference>
<reference evidence="2 3" key="1">
    <citation type="journal article" date="2018" name="IMA Fungus">
        <title>IMA Genome-F 10: Nine draft genome sequences of Claviceps purpurea s.lat., including C. arundinis, C. humidiphila, and C. cf. spartinae, pseudomolecules for the pitch canker pathogen Fusarium circinatum, draft genome of Davidsoniella eucalypti, Grosmannia galeiformis, Quambalaria eucalypti, and Teratosphaeria destructans.</title>
        <authorList>
            <person name="Wingfield B.D."/>
            <person name="Liu M."/>
            <person name="Nguyen H.D."/>
            <person name="Lane F.A."/>
            <person name="Morgan S.W."/>
            <person name="De Vos L."/>
            <person name="Wilken P.M."/>
            <person name="Duong T.A."/>
            <person name="Aylward J."/>
            <person name="Coetzee M.P."/>
            <person name="Dadej K."/>
            <person name="De Beer Z.W."/>
            <person name="Findlay W."/>
            <person name="Havenga M."/>
            <person name="Kolarik M."/>
            <person name="Menzies J.G."/>
            <person name="Naidoo K."/>
            <person name="Pochopski O."/>
            <person name="Shoukouhi P."/>
            <person name="Santana Q.C."/>
            <person name="Seifert K.A."/>
            <person name="Soal N."/>
            <person name="Steenkamp E.T."/>
            <person name="Tatham C.T."/>
            <person name="van der Nest M.A."/>
            <person name="Wingfield M.J."/>
        </authorList>
    </citation>
    <scope>NUCLEOTIDE SEQUENCE [LARGE SCALE GENOMIC DNA]</scope>
    <source>
        <strain evidence="2">CMW44962</strain>
    </source>
</reference>
<feature type="compositionally biased region" description="Polar residues" evidence="1">
    <location>
        <begin position="146"/>
        <end position="155"/>
    </location>
</feature>
<dbReference type="Proteomes" id="UP001138500">
    <property type="component" value="Unassembled WGS sequence"/>
</dbReference>
<comment type="caution">
    <text evidence="2">The sequence shown here is derived from an EMBL/GenBank/DDBJ whole genome shotgun (WGS) entry which is preliminary data.</text>
</comment>
<gene>
    <name evidence="2" type="ORF">Tdes44962_MAKER03012</name>
</gene>
<sequence length="163" mass="18129">MTRQQDYQRRLDKSRAENDDLALVVRSQGDKNDRLNLLMRTQGVENDRLSLLLGDRDKEISAYKLLLSKLREGNEEEAIRVLAMMRSGYSMEQMSSSAENSVGVASSGIAPPDIDHPDHASISQGLADVSPEQQPSSNNSPRNVSTTGYVRSMTYSHADRSPF</sequence>
<evidence type="ECO:0000256" key="1">
    <source>
        <dbReference type="SAM" id="MobiDB-lite"/>
    </source>
</evidence>
<accession>A0A9W7SRG5</accession>
<feature type="compositionally biased region" description="Polar residues" evidence="1">
    <location>
        <begin position="94"/>
        <end position="104"/>
    </location>
</feature>
<feature type="region of interest" description="Disordered" evidence="1">
    <location>
        <begin position="94"/>
        <end position="163"/>
    </location>
</feature>
<feature type="compositionally biased region" description="Low complexity" evidence="1">
    <location>
        <begin position="129"/>
        <end position="145"/>
    </location>
</feature>
<evidence type="ECO:0000313" key="3">
    <source>
        <dbReference type="Proteomes" id="UP001138500"/>
    </source>
</evidence>
<proteinExistence type="predicted"/>